<proteinExistence type="predicted"/>
<accession>A0AAW9KJS9</accession>
<comment type="caution">
    <text evidence="6">The sequence shown here is derived from an EMBL/GenBank/DDBJ whole genome shotgun (WGS) entry which is preliminary data.</text>
</comment>
<feature type="region of interest" description="Disordered" evidence="4">
    <location>
        <begin position="1"/>
        <end position="57"/>
    </location>
</feature>
<dbReference type="InterPro" id="IPR036388">
    <property type="entry name" value="WH-like_DNA-bd_sf"/>
</dbReference>
<evidence type="ECO:0000313" key="6">
    <source>
        <dbReference type="EMBL" id="MEA1304902.1"/>
    </source>
</evidence>
<dbReference type="Pfam" id="PF01638">
    <property type="entry name" value="HxlR"/>
    <property type="match status" value="1"/>
</dbReference>
<keyword evidence="3" id="KW-0804">Transcription</keyword>
<name>A0AAW9KJS9_9ACTO</name>
<dbReference type="EMBL" id="JAXBCZ010000001">
    <property type="protein sequence ID" value="MEA1304902.1"/>
    <property type="molecule type" value="Genomic_DNA"/>
</dbReference>
<keyword evidence="2" id="KW-0238">DNA-binding</keyword>
<dbReference type="SUPFAM" id="SSF46785">
    <property type="entry name" value="Winged helix' DNA-binding domain"/>
    <property type="match status" value="1"/>
</dbReference>
<evidence type="ECO:0000256" key="3">
    <source>
        <dbReference type="ARBA" id="ARBA00023163"/>
    </source>
</evidence>
<dbReference type="AlphaFoldDB" id="A0AAW9KJS9"/>
<dbReference type="PANTHER" id="PTHR33204">
    <property type="entry name" value="TRANSCRIPTIONAL REGULATOR, MARR FAMILY"/>
    <property type="match status" value="1"/>
</dbReference>
<evidence type="ECO:0000259" key="5">
    <source>
        <dbReference type="PROSITE" id="PS51118"/>
    </source>
</evidence>
<dbReference type="InterPro" id="IPR002577">
    <property type="entry name" value="HTH_HxlR"/>
</dbReference>
<dbReference type="GO" id="GO:0003677">
    <property type="term" value="F:DNA binding"/>
    <property type="evidence" value="ECO:0007669"/>
    <property type="project" value="UniProtKB-KW"/>
</dbReference>
<evidence type="ECO:0000256" key="1">
    <source>
        <dbReference type="ARBA" id="ARBA00023015"/>
    </source>
</evidence>
<keyword evidence="7" id="KW-1185">Reference proteome</keyword>
<evidence type="ECO:0000256" key="2">
    <source>
        <dbReference type="ARBA" id="ARBA00023125"/>
    </source>
</evidence>
<dbReference type="PROSITE" id="PS51118">
    <property type="entry name" value="HTH_HXLR"/>
    <property type="match status" value="1"/>
</dbReference>
<dbReference type="Gene3D" id="1.10.10.10">
    <property type="entry name" value="Winged helix-like DNA-binding domain superfamily/Winged helix DNA-binding domain"/>
    <property type="match status" value="1"/>
</dbReference>
<evidence type="ECO:0000313" key="7">
    <source>
        <dbReference type="Proteomes" id="UP001289581"/>
    </source>
</evidence>
<reference evidence="6 7" key="1">
    <citation type="submission" date="2023-06" db="EMBL/GenBank/DDBJ databases">
        <title>Actinomyces orist ORNL 0101 HMT-893 genome.</title>
        <authorList>
            <person name="Johnston C.D."/>
            <person name="Chen T."/>
            <person name="Dewhirst F.E."/>
        </authorList>
    </citation>
    <scope>NUCLEOTIDE SEQUENCE [LARGE SCALE GENOMIC DNA]</scope>
    <source>
        <strain evidence="6 7">ORNL 0101</strain>
    </source>
</reference>
<dbReference type="InterPro" id="IPR036390">
    <property type="entry name" value="WH_DNA-bd_sf"/>
</dbReference>
<feature type="compositionally biased region" description="Low complexity" evidence="4">
    <location>
        <begin position="16"/>
        <end position="32"/>
    </location>
</feature>
<organism evidence="6 7">
    <name type="scientific">Actinomyces oris</name>
    <dbReference type="NCBI Taxonomy" id="544580"/>
    <lineage>
        <taxon>Bacteria</taxon>
        <taxon>Bacillati</taxon>
        <taxon>Actinomycetota</taxon>
        <taxon>Actinomycetes</taxon>
        <taxon>Actinomycetales</taxon>
        <taxon>Actinomycetaceae</taxon>
        <taxon>Actinomyces</taxon>
    </lineage>
</organism>
<feature type="domain" description="HTH hxlR-type" evidence="5">
    <location>
        <begin position="83"/>
        <end position="181"/>
    </location>
</feature>
<keyword evidence="1" id="KW-0805">Transcription regulation</keyword>
<dbReference type="Proteomes" id="UP001289581">
    <property type="component" value="Unassembled WGS sequence"/>
</dbReference>
<dbReference type="PANTHER" id="PTHR33204:SF39">
    <property type="entry name" value="TRANSCRIPTIONAL REGULATORY PROTEIN"/>
    <property type="match status" value="1"/>
</dbReference>
<evidence type="ECO:0000256" key="4">
    <source>
        <dbReference type="SAM" id="MobiDB-lite"/>
    </source>
</evidence>
<sequence length="192" mass="20248">MSRTEGLMAERREAARGGVSSARSAGTGSARGTDTAGAESAMELSSGESGEVAPRGSAPCCAAPAGEGAQAPVFDFDILSPACPSRTVLRHVVDRWTPLVVMVLADGPSRFGELRARVGGVTPKVLTQTLRSMERDGLVTRTQLQGVPPRVDYELTDLGRSLQAPIDALRTWIHTHSAQILAHRESYDAVGP</sequence>
<protein>
    <submittedName>
        <fullName evidence="6">Helix-turn-helix domain-containing protein</fullName>
    </submittedName>
</protein>
<dbReference type="RefSeq" id="WP_256697134.1">
    <property type="nucleotide sequence ID" value="NZ_JAXBCZ010000001.1"/>
</dbReference>
<gene>
    <name evidence="6" type="ORF">QU665_07455</name>
</gene>